<sequence>MVSMLRRALILGVRRSGYHISACPELRAAHSMPDHLAKALDYREMYPDLLPAPDITRRNHVRESLELGDMLKRRTALDIPEFYVGTYMSITVSDKNAPGKKNKFVGICIQRKDVGLRHQVVLRNIVENEGVEITYDLYSPLILEIQVLRLEKRLDKDLSFLRDALPEFSTVPWNMEPEQHPEGSPVPINETKAIMKGLPWTQRWERKELKGMIVPFELSEKRVRGAIETSKPWEKYDLMVDYRSQIPLEEQIVIWNQVEKHRRTVEERHKYIRRRKLMQSEELPV</sequence>
<dbReference type="PANTHER" id="PTHR15680:SF9">
    <property type="entry name" value="LARGE RIBOSOMAL SUBUNIT PROTEIN BL19M"/>
    <property type="match status" value="1"/>
</dbReference>
<name>A0A1V9Y169_9ACAR</name>
<dbReference type="Pfam" id="PF01245">
    <property type="entry name" value="Ribosomal_L19"/>
    <property type="match status" value="1"/>
</dbReference>
<dbReference type="PANTHER" id="PTHR15680">
    <property type="entry name" value="RIBOSOMAL PROTEIN L19"/>
    <property type="match status" value="1"/>
</dbReference>
<dbReference type="SUPFAM" id="SSF50104">
    <property type="entry name" value="Translation proteins SH3-like domain"/>
    <property type="match status" value="1"/>
</dbReference>
<evidence type="ECO:0000256" key="2">
    <source>
        <dbReference type="ARBA" id="ARBA00022980"/>
    </source>
</evidence>
<dbReference type="InterPro" id="IPR008991">
    <property type="entry name" value="Translation_prot_SH3-like_sf"/>
</dbReference>
<evidence type="ECO:0000256" key="5">
    <source>
        <dbReference type="ARBA" id="ARBA00035359"/>
    </source>
</evidence>
<dbReference type="GO" id="GO:0003735">
    <property type="term" value="F:structural constituent of ribosome"/>
    <property type="evidence" value="ECO:0007669"/>
    <property type="project" value="InterPro"/>
</dbReference>
<evidence type="ECO:0000313" key="6">
    <source>
        <dbReference type="EMBL" id="OQR79442.1"/>
    </source>
</evidence>
<dbReference type="AlphaFoldDB" id="A0A1V9Y169"/>
<proteinExistence type="inferred from homology"/>
<evidence type="ECO:0000313" key="7">
    <source>
        <dbReference type="Proteomes" id="UP000192247"/>
    </source>
</evidence>
<keyword evidence="7" id="KW-1185">Reference proteome</keyword>
<dbReference type="InterPro" id="IPR038657">
    <property type="entry name" value="Ribosomal_bL19_sf"/>
</dbReference>
<dbReference type="InterPro" id="IPR001857">
    <property type="entry name" value="Ribosomal_bL19"/>
</dbReference>
<dbReference type="Proteomes" id="UP000192247">
    <property type="component" value="Unassembled WGS sequence"/>
</dbReference>
<evidence type="ECO:0000256" key="1">
    <source>
        <dbReference type="ARBA" id="ARBA00005781"/>
    </source>
</evidence>
<accession>A0A1V9Y169</accession>
<keyword evidence="3" id="KW-0687">Ribonucleoprotein</keyword>
<dbReference type="InParanoid" id="A0A1V9Y169"/>
<organism evidence="6 7">
    <name type="scientific">Tropilaelaps mercedesae</name>
    <dbReference type="NCBI Taxonomy" id="418985"/>
    <lineage>
        <taxon>Eukaryota</taxon>
        <taxon>Metazoa</taxon>
        <taxon>Ecdysozoa</taxon>
        <taxon>Arthropoda</taxon>
        <taxon>Chelicerata</taxon>
        <taxon>Arachnida</taxon>
        <taxon>Acari</taxon>
        <taxon>Parasitiformes</taxon>
        <taxon>Mesostigmata</taxon>
        <taxon>Gamasina</taxon>
        <taxon>Dermanyssoidea</taxon>
        <taxon>Laelapidae</taxon>
        <taxon>Tropilaelaps</taxon>
    </lineage>
</organism>
<protein>
    <recommendedName>
        <fullName evidence="4">Large ribosomal subunit protein bL19m</fullName>
    </recommendedName>
    <alternativeName>
        <fullName evidence="5">39S ribosomal protein L19, mitochondrial</fullName>
    </alternativeName>
</protein>
<evidence type="ECO:0000256" key="3">
    <source>
        <dbReference type="ARBA" id="ARBA00023274"/>
    </source>
</evidence>
<dbReference type="EMBL" id="MNPL01001112">
    <property type="protein sequence ID" value="OQR79442.1"/>
    <property type="molecule type" value="Genomic_DNA"/>
</dbReference>
<evidence type="ECO:0000256" key="4">
    <source>
        <dbReference type="ARBA" id="ARBA00035288"/>
    </source>
</evidence>
<dbReference type="OrthoDB" id="432645at2759"/>
<gene>
    <name evidence="6" type="ORF">BIW11_05732</name>
</gene>
<dbReference type="GO" id="GO:0005762">
    <property type="term" value="C:mitochondrial large ribosomal subunit"/>
    <property type="evidence" value="ECO:0007669"/>
    <property type="project" value="TreeGrafter"/>
</dbReference>
<comment type="caution">
    <text evidence="6">The sequence shown here is derived from an EMBL/GenBank/DDBJ whole genome shotgun (WGS) entry which is preliminary data.</text>
</comment>
<dbReference type="Gene3D" id="2.30.30.790">
    <property type="match status" value="1"/>
</dbReference>
<dbReference type="GO" id="GO:0006412">
    <property type="term" value="P:translation"/>
    <property type="evidence" value="ECO:0007669"/>
    <property type="project" value="InterPro"/>
</dbReference>
<dbReference type="STRING" id="418985.A0A1V9Y169"/>
<comment type="similarity">
    <text evidence="1">Belongs to the bacterial ribosomal protein bL19 family.</text>
</comment>
<keyword evidence="2 6" id="KW-0689">Ribosomal protein</keyword>
<dbReference type="FunCoup" id="A0A1V9Y169">
    <property type="interactions" value="695"/>
</dbReference>
<reference evidence="6 7" key="1">
    <citation type="journal article" date="2017" name="Gigascience">
        <title>Draft genome of the honey bee ectoparasitic mite, Tropilaelaps mercedesae, is shaped by the parasitic life history.</title>
        <authorList>
            <person name="Dong X."/>
            <person name="Armstrong S.D."/>
            <person name="Xia D."/>
            <person name="Makepeace B.L."/>
            <person name="Darby A.C."/>
            <person name="Kadowaki T."/>
        </authorList>
    </citation>
    <scope>NUCLEOTIDE SEQUENCE [LARGE SCALE GENOMIC DNA]</scope>
    <source>
        <strain evidence="6">Wuxi-XJTLU</strain>
    </source>
</reference>